<feature type="region of interest" description="Disordered" evidence="1">
    <location>
        <begin position="48"/>
        <end position="83"/>
    </location>
</feature>
<evidence type="ECO:0000313" key="3">
    <source>
        <dbReference type="EMBL" id="MCQ1057115.1"/>
    </source>
</evidence>
<feature type="compositionally biased region" description="Polar residues" evidence="1">
    <location>
        <begin position="1"/>
        <end position="14"/>
    </location>
</feature>
<keyword evidence="4" id="KW-1185">Reference proteome</keyword>
<comment type="caution">
    <text evidence="3">The sequence shown here is derived from an EMBL/GenBank/DDBJ whole genome shotgun (WGS) entry which is preliminary data.</text>
</comment>
<reference evidence="3 4" key="1">
    <citation type="submission" date="2022-07" db="EMBL/GenBank/DDBJ databases">
        <title>Photobacterium pectinilyticum sp. nov., a marine bacterium isolated from surface seawater of Qingdao offshore.</title>
        <authorList>
            <person name="Wang X."/>
        </authorList>
    </citation>
    <scope>NUCLEOTIDE SEQUENCE [LARGE SCALE GENOMIC DNA]</scope>
    <source>
        <strain evidence="3 4">ZSDE20</strain>
    </source>
</reference>
<dbReference type="InterPro" id="IPR021339">
    <property type="entry name" value="DUF2956"/>
</dbReference>
<proteinExistence type="predicted"/>
<feature type="region of interest" description="Disordered" evidence="1">
    <location>
        <begin position="1"/>
        <end position="34"/>
    </location>
</feature>
<keyword evidence="2" id="KW-1133">Transmembrane helix</keyword>
<name>A0ABT1MXA8_9GAMM</name>
<sequence length="116" mass="13364">MVNKKTQGLPSPETQAEAMKIARATQKPGQNKEQTKLIAQGIQHGIEQYKKQQKAKARERDKLRKKQTRDRGQDIEPTTVETTESRQEIVESKQHWLPWLLLLASWLGFIGYLQLG</sequence>
<accession>A0ABT1MXA8</accession>
<keyword evidence="2" id="KW-0812">Transmembrane</keyword>
<protein>
    <submittedName>
        <fullName evidence="3">DUF2956 domain-containing protein</fullName>
    </submittedName>
</protein>
<evidence type="ECO:0000313" key="4">
    <source>
        <dbReference type="Proteomes" id="UP001524460"/>
    </source>
</evidence>
<dbReference type="Pfam" id="PF11169">
    <property type="entry name" value="DUF2956"/>
    <property type="match status" value="1"/>
</dbReference>
<organism evidence="3 4">
    <name type="scientific">Photobacterium pectinilyticum</name>
    <dbReference type="NCBI Taxonomy" id="2906793"/>
    <lineage>
        <taxon>Bacteria</taxon>
        <taxon>Pseudomonadati</taxon>
        <taxon>Pseudomonadota</taxon>
        <taxon>Gammaproteobacteria</taxon>
        <taxon>Vibrionales</taxon>
        <taxon>Vibrionaceae</taxon>
        <taxon>Photobacterium</taxon>
    </lineage>
</organism>
<dbReference type="Proteomes" id="UP001524460">
    <property type="component" value="Unassembled WGS sequence"/>
</dbReference>
<dbReference type="EMBL" id="JANEYT010000004">
    <property type="protein sequence ID" value="MCQ1057115.1"/>
    <property type="molecule type" value="Genomic_DNA"/>
</dbReference>
<evidence type="ECO:0000256" key="2">
    <source>
        <dbReference type="SAM" id="Phobius"/>
    </source>
</evidence>
<dbReference type="RefSeq" id="WP_255040722.1">
    <property type="nucleotide sequence ID" value="NZ_JANEYT010000004.1"/>
</dbReference>
<keyword evidence="2" id="KW-0472">Membrane</keyword>
<evidence type="ECO:0000256" key="1">
    <source>
        <dbReference type="SAM" id="MobiDB-lite"/>
    </source>
</evidence>
<feature type="transmembrane region" description="Helical" evidence="2">
    <location>
        <begin position="96"/>
        <end position="115"/>
    </location>
</feature>
<gene>
    <name evidence="3" type="ORF">NHN17_03375</name>
</gene>